<organism evidence="1 2">
    <name type="scientific">Eragrostis curvula</name>
    <name type="common">weeping love grass</name>
    <dbReference type="NCBI Taxonomy" id="38414"/>
    <lineage>
        <taxon>Eukaryota</taxon>
        <taxon>Viridiplantae</taxon>
        <taxon>Streptophyta</taxon>
        <taxon>Embryophyta</taxon>
        <taxon>Tracheophyta</taxon>
        <taxon>Spermatophyta</taxon>
        <taxon>Magnoliopsida</taxon>
        <taxon>Liliopsida</taxon>
        <taxon>Poales</taxon>
        <taxon>Poaceae</taxon>
        <taxon>PACMAD clade</taxon>
        <taxon>Chloridoideae</taxon>
        <taxon>Eragrostideae</taxon>
        <taxon>Eragrostidinae</taxon>
        <taxon>Eragrostis</taxon>
    </lineage>
</organism>
<proteinExistence type="predicted"/>
<dbReference type="Proteomes" id="UP000324897">
    <property type="component" value="Unassembled WGS sequence"/>
</dbReference>
<evidence type="ECO:0000313" key="1">
    <source>
        <dbReference type="EMBL" id="TVU15221.1"/>
    </source>
</evidence>
<gene>
    <name evidence="1" type="ORF">EJB05_38729</name>
</gene>
<accession>A0A5J9TX28</accession>
<dbReference type="EMBL" id="RWGY01000031">
    <property type="protein sequence ID" value="TVU15221.1"/>
    <property type="molecule type" value="Genomic_DNA"/>
</dbReference>
<name>A0A5J9TX28_9POAL</name>
<protein>
    <submittedName>
        <fullName evidence="1">Uncharacterized protein</fullName>
    </submittedName>
</protein>
<dbReference type="Gramene" id="TVU15221">
    <property type="protein sequence ID" value="TVU15221"/>
    <property type="gene ID" value="EJB05_38729"/>
</dbReference>
<reference evidence="1 2" key="1">
    <citation type="journal article" date="2019" name="Sci. Rep.">
        <title>A high-quality genome of Eragrostis curvula grass provides insights into Poaceae evolution and supports new strategies to enhance forage quality.</title>
        <authorList>
            <person name="Carballo J."/>
            <person name="Santos B.A.C.M."/>
            <person name="Zappacosta D."/>
            <person name="Garbus I."/>
            <person name="Selva J.P."/>
            <person name="Gallo C.A."/>
            <person name="Diaz A."/>
            <person name="Albertini E."/>
            <person name="Caccamo M."/>
            <person name="Echenique V."/>
        </authorList>
    </citation>
    <scope>NUCLEOTIDE SEQUENCE [LARGE SCALE GENOMIC DNA]</scope>
    <source>
        <strain evidence="2">cv. Victoria</strain>
        <tissue evidence="1">Leaf</tissue>
    </source>
</reference>
<keyword evidence="2" id="KW-1185">Reference proteome</keyword>
<dbReference type="AlphaFoldDB" id="A0A5J9TX28"/>
<comment type="caution">
    <text evidence="1">The sequence shown here is derived from an EMBL/GenBank/DDBJ whole genome shotgun (WGS) entry which is preliminary data.</text>
</comment>
<feature type="non-terminal residue" evidence="1">
    <location>
        <position position="1"/>
    </location>
</feature>
<evidence type="ECO:0000313" key="2">
    <source>
        <dbReference type="Proteomes" id="UP000324897"/>
    </source>
</evidence>
<sequence>MRCKNLYQCRPAIWELGVQVLLICAWEEKDFDLKLQEPETDLTKAPLRRIAFTIIIDSVGTTTHTDR</sequence>